<dbReference type="Proteomes" id="UP001162501">
    <property type="component" value="Chromosome 32"/>
</dbReference>
<feature type="non-terminal residue" evidence="1">
    <location>
        <position position="1"/>
    </location>
</feature>
<dbReference type="EMBL" id="OX596116">
    <property type="protein sequence ID" value="CAN0479430.1"/>
    <property type="molecule type" value="Genomic_DNA"/>
</dbReference>
<reference evidence="1" key="1">
    <citation type="submission" date="2023-05" db="EMBL/GenBank/DDBJ databases">
        <authorList>
            <consortium name="ELIXIR-Norway"/>
        </authorList>
    </citation>
    <scope>NUCLEOTIDE SEQUENCE</scope>
</reference>
<protein>
    <submittedName>
        <fullName evidence="1">Uncharacterized protein</fullName>
    </submittedName>
</protein>
<reference evidence="1" key="2">
    <citation type="submission" date="2025-03" db="EMBL/GenBank/DDBJ databases">
        <authorList>
            <consortium name="ELIXIR-Norway"/>
            <consortium name="Elixir Norway"/>
        </authorList>
    </citation>
    <scope>NUCLEOTIDE SEQUENCE</scope>
</reference>
<accession>A0AC59ZP36</accession>
<proteinExistence type="predicted"/>
<name>A0AC59ZP36_RANTA</name>
<gene>
    <name evidence="1" type="ORF">MRATA1EN22A_LOCUS20940</name>
</gene>
<evidence type="ECO:0000313" key="2">
    <source>
        <dbReference type="Proteomes" id="UP001162501"/>
    </source>
</evidence>
<organism evidence="1 2">
    <name type="scientific">Rangifer tarandus platyrhynchus</name>
    <name type="common">Svalbard reindeer</name>
    <dbReference type="NCBI Taxonomy" id="3082113"/>
    <lineage>
        <taxon>Eukaryota</taxon>
        <taxon>Metazoa</taxon>
        <taxon>Chordata</taxon>
        <taxon>Craniata</taxon>
        <taxon>Vertebrata</taxon>
        <taxon>Euteleostomi</taxon>
        <taxon>Mammalia</taxon>
        <taxon>Eutheria</taxon>
        <taxon>Laurasiatheria</taxon>
        <taxon>Artiodactyla</taxon>
        <taxon>Ruminantia</taxon>
        <taxon>Pecora</taxon>
        <taxon>Cervidae</taxon>
        <taxon>Odocoileinae</taxon>
        <taxon>Rangifer</taxon>
    </lineage>
</organism>
<feature type="non-terminal residue" evidence="1">
    <location>
        <position position="181"/>
    </location>
</feature>
<evidence type="ECO:0000313" key="1">
    <source>
        <dbReference type="EMBL" id="CAN0479430.1"/>
    </source>
</evidence>
<sequence length="181" mass="19410">MSLSASTPPTPGLTHRTVAASRGGRQECPLPTTTPAALPGPRTHLQPTAAAGTSRGGQRESRRGPAAEGSSHSPPPPSDKSQAKEAGEPRTGSPHNHLFPGTRRCGERQGTRTSRPLCRRPLLLFYPCRKGWGTPQHGFSQSRISSASWTQPSRVPLRSTRRTPPRSRTLAPGKPGNRNRP</sequence>